<name>A0AAV1HXY2_9CHLO</name>
<dbReference type="InterPro" id="IPR029030">
    <property type="entry name" value="Caspase-like_dom_sf"/>
</dbReference>
<dbReference type="AlphaFoldDB" id="A0AAV1HXY2"/>
<dbReference type="InterPro" id="IPR011600">
    <property type="entry name" value="Pept_C14_caspase"/>
</dbReference>
<dbReference type="PANTHER" id="PTHR48104:SF30">
    <property type="entry name" value="METACASPASE-1"/>
    <property type="match status" value="1"/>
</dbReference>
<feature type="compositionally biased region" description="Polar residues" evidence="2">
    <location>
        <begin position="17"/>
        <end position="28"/>
    </location>
</feature>
<feature type="domain" description="Peptidase C14 caspase" evidence="3">
    <location>
        <begin position="115"/>
        <end position="368"/>
    </location>
</feature>
<dbReference type="PANTHER" id="PTHR48104">
    <property type="entry name" value="METACASPASE-4"/>
    <property type="match status" value="1"/>
</dbReference>
<dbReference type="Proteomes" id="UP001314263">
    <property type="component" value="Unassembled WGS sequence"/>
</dbReference>
<comment type="similarity">
    <text evidence="1">Belongs to the peptidase C14B family.</text>
</comment>
<protein>
    <recommendedName>
        <fullName evidence="3">Peptidase C14 caspase domain-containing protein</fullName>
    </recommendedName>
</protein>
<feature type="compositionally biased region" description="Basic and acidic residues" evidence="2">
    <location>
        <begin position="38"/>
        <end position="51"/>
    </location>
</feature>
<evidence type="ECO:0000256" key="1">
    <source>
        <dbReference type="ARBA" id="ARBA00009005"/>
    </source>
</evidence>
<feature type="region of interest" description="Disordered" evidence="2">
    <location>
        <begin position="1"/>
        <end position="80"/>
    </location>
</feature>
<dbReference type="SUPFAM" id="SSF52129">
    <property type="entry name" value="Caspase-like"/>
    <property type="match status" value="1"/>
</dbReference>
<reference evidence="4 5" key="1">
    <citation type="submission" date="2023-10" db="EMBL/GenBank/DDBJ databases">
        <authorList>
            <person name="Maclean D."/>
            <person name="Macfadyen A."/>
        </authorList>
    </citation>
    <scope>NUCLEOTIDE SEQUENCE [LARGE SCALE GENOMIC DNA]</scope>
</reference>
<evidence type="ECO:0000256" key="2">
    <source>
        <dbReference type="SAM" id="MobiDB-lite"/>
    </source>
</evidence>
<evidence type="ECO:0000259" key="3">
    <source>
        <dbReference type="Pfam" id="PF00656"/>
    </source>
</evidence>
<comment type="caution">
    <text evidence="4">The sequence shown here is derived from an EMBL/GenBank/DDBJ whole genome shotgun (WGS) entry which is preliminary data.</text>
</comment>
<evidence type="ECO:0000313" key="4">
    <source>
        <dbReference type="EMBL" id="CAK0760969.1"/>
    </source>
</evidence>
<dbReference type="Pfam" id="PF00656">
    <property type="entry name" value="Peptidase_C14"/>
    <property type="match status" value="1"/>
</dbReference>
<dbReference type="Gene3D" id="3.40.50.12660">
    <property type="match status" value="1"/>
</dbReference>
<dbReference type="GO" id="GO:0004197">
    <property type="term" value="F:cysteine-type endopeptidase activity"/>
    <property type="evidence" value="ECO:0007669"/>
    <property type="project" value="InterPro"/>
</dbReference>
<dbReference type="GO" id="GO:0005737">
    <property type="term" value="C:cytoplasm"/>
    <property type="evidence" value="ECO:0007669"/>
    <property type="project" value="TreeGrafter"/>
</dbReference>
<sequence length="379" mass="42075">MGCCASSQAVKDGPERQFQSQNAMQQPVSAVVKLQAQHGDKARQHDSHEDIAAQQHSTGQPEHMWPLPASQAPPEVGRHDSAQLPYAAPYIPEPSLPPPEYPHILSSPRHWQPSRKAALLIGVNYTQALDQNARLKGSVNDIQCLQHLLIMRFGFQQSNIIMLHDEQPHPEYWPTKVNILDAVRWLVRETQPQDSLVFAFSGHGCLDVSDEQKRDGILSSDYEQTGPICDDELAEQLVKPLREGCRLHCFVDACKGVFALGLPSCTYTRADGWSSWEEGQHWPDSAYLCSSTGGEAIMLSSSLAEEDDADVDWSEFSGHPSTGAVIFALIQAIEQGHGDTYNTVLRAMRYSLKNGPQHFAKIPELSASQDFNLNRPFSL</sequence>
<accession>A0AAV1HXY2</accession>
<dbReference type="GO" id="GO:0006508">
    <property type="term" value="P:proteolysis"/>
    <property type="evidence" value="ECO:0007669"/>
    <property type="project" value="InterPro"/>
</dbReference>
<gene>
    <name evidence="4" type="ORF">CVIRNUC_002816</name>
</gene>
<organism evidence="4 5">
    <name type="scientific">Coccomyxa viridis</name>
    <dbReference type="NCBI Taxonomy" id="1274662"/>
    <lineage>
        <taxon>Eukaryota</taxon>
        <taxon>Viridiplantae</taxon>
        <taxon>Chlorophyta</taxon>
        <taxon>core chlorophytes</taxon>
        <taxon>Trebouxiophyceae</taxon>
        <taxon>Trebouxiophyceae incertae sedis</taxon>
        <taxon>Coccomyxaceae</taxon>
        <taxon>Coccomyxa</taxon>
    </lineage>
</organism>
<dbReference type="InterPro" id="IPR050452">
    <property type="entry name" value="Metacaspase"/>
</dbReference>
<evidence type="ECO:0000313" key="5">
    <source>
        <dbReference type="Proteomes" id="UP001314263"/>
    </source>
</evidence>
<dbReference type="EMBL" id="CAUYUE010000004">
    <property type="protein sequence ID" value="CAK0760969.1"/>
    <property type="molecule type" value="Genomic_DNA"/>
</dbReference>
<proteinExistence type="inferred from homology"/>
<keyword evidence="5" id="KW-1185">Reference proteome</keyword>